<evidence type="ECO:0000256" key="2">
    <source>
        <dbReference type="SAM" id="SignalP"/>
    </source>
</evidence>
<dbReference type="WBParaSite" id="EgrG_000647100">
    <property type="protein sequence ID" value="EgrG_000647100"/>
    <property type="gene ID" value="EgrG_000647100"/>
</dbReference>
<gene>
    <name evidence="3" type="ORF">EgrG_000647100</name>
</gene>
<dbReference type="EMBL" id="LK028578">
    <property type="protein sequence ID" value="CDS18673.1"/>
    <property type="molecule type" value="Genomic_DNA"/>
</dbReference>
<name>A0A068WFZ9_ECHGR</name>
<evidence type="ECO:0000256" key="1">
    <source>
        <dbReference type="SAM" id="MobiDB-lite"/>
    </source>
</evidence>
<sequence length="93" mass="10498">MRLSLLTLGILAYLLVAMLSFAESRRYTKDIVYADAGTDTGPWGGRQSYDRPRNYAEGCGYDKKKKRKGKHKKSKKGKKKSKKTKVTPSPMVL</sequence>
<organism evidence="3">
    <name type="scientific">Echinococcus granulosus</name>
    <name type="common">Hydatid tapeworm</name>
    <dbReference type="NCBI Taxonomy" id="6210"/>
    <lineage>
        <taxon>Eukaryota</taxon>
        <taxon>Metazoa</taxon>
        <taxon>Spiralia</taxon>
        <taxon>Lophotrochozoa</taxon>
        <taxon>Platyhelminthes</taxon>
        <taxon>Cestoda</taxon>
        <taxon>Eucestoda</taxon>
        <taxon>Cyclophyllidea</taxon>
        <taxon>Taeniidae</taxon>
        <taxon>Echinococcus</taxon>
        <taxon>Echinococcus granulosus group</taxon>
    </lineage>
</organism>
<feature type="compositionally biased region" description="Basic residues" evidence="1">
    <location>
        <begin position="63"/>
        <end position="85"/>
    </location>
</feature>
<protein>
    <submittedName>
        <fullName evidence="3 5">Expressed protein</fullName>
    </submittedName>
</protein>
<reference evidence="5" key="3">
    <citation type="submission" date="2020-10" db="UniProtKB">
        <authorList>
            <consortium name="WormBaseParasite"/>
        </authorList>
    </citation>
    <scope>IDENTIFICATION</scope>
</reference>
<evidence type="ECO:0000313" key="3">
    <source>
        <dbReference type="EMBL" id="CDS18673.1"/>
    </source>
</evidence>
<reference evidence="3 4" key="1">
    <citation type="journal article" date="2013" name="Nature">
        <title>The genomes of four tapeworm species reveal adaptations to parasitism.</title>
        <authorList>
            <person name="Tsai I.J."/>
            <person name="Zarowiecki M."/>
            <person name="Holroyd N."/>
            <person name="Garciarrubio A."/>
            <person name="Sanchez-Flores A."/>
            <person name="Brooks K.L."/>
            <person name="Tracey A."/>
            <person name="Bobes R.J."/>
            <person name="Fragoso G."/>
            <person name="Sciutto E."/>
            <person name="Aslett M."/>
            <person name="Beasley H."/>
            <person name="Bennett H.M."/>
            <person name="Cai J."/>
            <person name="Camicia F."/>
            <person name="Clark R."/>
            <person name="Cucher M."/>
            <person name="De Silva N."/>
            <person name="Day T.A."/>
            <person name="Deplazes P."/>
            <person name="Estrada K."/>
            <person name="Fernandez C."/>
            <person name="Holland P.W."/>
            <person name="Hou J."/>
            <person name="Hu S."/>
            <person name="Huckvale T."/>
            <person name="Hung S.S."/>
            <person name="Kamenetzky L."/>
            <person name="Keane J.A."/>
            <person name="Kiss F."/>
            <person name="Koziol U."/>
            <person name="Lambert O."/>
            <person name="Liu K."/>
            <person name="Luo X."/>
            <person name="Luo Y."/>
            <person name="Macchiaroli N."/>
            <person name="Nichol S."/>
            <person name="Paps J."/>
            <person name="Parkinson J."/>
            <person name="Pouchkina-Stantcheva N."/>
            <person name="Riddiford N."/>
            <person name="Rosenzvit M."/>
            <person name="Salinas G."/>
            <person name="Wasmuth J.D."/>
            <person name="Zamanian M."/>
            <person name="Zheng Y."/>
            <person name="Cai X."/>
            <person name="Soberon X."/>
            <person name="Olson P.D."/>
            <person name="Laclette J.P."/>
            <person name="Brehm K."/>
            <person name="Berriman M."/>
            <person name="Garciarrubio A."/>
            <person name="Bobes R.J."/>
            <person name="Fragoso G."/>
            <person name="Sanchez-Flores A."/>
            <person name="Estrada K."/>
            <person name="Cevallos M.A."/>
            <person name="Morett E."/>
            <person name="Gonzalez V."/>
            <person name="Portillo T."/>
            <person name="Ochoa-Leyva A."/>
            <person name="Jose M.V."/>
            <person name="Sciutto E."/>
            <person name="Landa A."/>
            <person name="Jimenez L."/>
            <person name="Valdes V."/>
            <person name="Carrero J.C."/>
            <person name="Larralde C."/>
            <person name="Morales-Montor J."/>
            <person name="Limon-Lason J."/>
            <person name="Soberon X."/>
            <person name="Laclette J.P."/>
        </authorList>
    </citation>
    <scope>NUCLEOTIDE SEQUENCE [LARGE SCALE GENOMIC DNA]</scope>
</reference>
<accession>A0A068WFZ9</accession>
<evidence type="ECO:0000313" key="5">
    <source>
        <dbReference type="WBParaSite" id="EgrG_000647100"/>
    </source>
</evidence>
<dbReference type="AlphaFoldDB" id="A0A068WFZ9"/>
<feature type="region of interest" description="Disordered" evidence="1">
    <location>
        <begin position="35"/>
        <end position="93"/>
    </location>
</feature>
<feature type="signal peptide" evidence="2">
    <location>
        <begin position="1"/>
        <end position="24"/>
    </location>
</feature>
<keyword evidence="2" id="KW-0732">Signal</keyword>
<feature type="chain" id="PRO_5033711007" evidence="2">
    <location>
        <begin position="25"/>
        <end position="93"/>
    </location>
</feature>
<reference evidence="3" key="2">
    <citation type="submission" date="2014-06" db="EMBL/GenBank/DDBJ databases">
        <authorList>
            <person name="Aslett M."/>
        </authorList>
    </citation>
    <scope>NUCLEOTIDE SEQUENCE</scope>
</reference>
<proteinExistence type="predicted"/>
<dbReference type="Proteomes" id="UP000492820">
    <property type="component" value="Unassembled WGS sequence"/>
</dbReference>
<evidence type="ECO:0000313" key="4">
    <source>
        <dbReference type="Proteomes" id="UP000492820"/>
    </source>
</evidence>